<keyword evidence="1" id="KW-0175">Coiled coil</keyword>
<evidence type="ECO:0000256" key="1">
    <source>
        <dbReference type="SAM" id="Coils"/>
    </source>
</evidence>
<dbReference type="EMBL" id="JAWQEG010005131">
    <property type="protein sequence ID" value="KAK3859065.1"/>
    <property type="molecule type" value="Genomic_DNA"/>
</dbReference>
<name>A0AAE1EPP5_PETCI</name>
<comment type="caution">
    <text evidence="2">The sequence shown here is derived from an EMBL/GenBank/DDBJ whole genome shotgun (WGS) entry which is preliminary data.</text>
</comment>
<protein>
    <submittedName>
        <fullName evidence="2">Uncharacterized protein</fullName>
    </submittedName>
</protein>
<dbReference type="AlphaFoldDB" id="A0AAE1EPP5"/>
<proteinExistence type="predicted"/>
<feature type="coiled-coil region" evidence="1">
    <location>
        <begin position="51"/>
        <end position="80"/>
    </location>
</feature>
<evidence type="ECO:0000313" key="3">
    <source>
        <dbReference type="Proteomes" id="UP001286313"/>
    </source>
</evidence>
<organism evidence="2 3">
    <name type="scientific">Petrolisthes cinctipes</name>
    <name type="common">Flat porcelain crab</name>
    <dbReference type="NCBI Taxonomy" id="88211"/>
    <lineage>
        <taxon>Eukaryota</taxon>
        <taxon>Metazoa</taxon>
        <taxon>Ecdysozoa</taxon>
        <taxon>Arthropoda</taxon>
        <taxon>Crustacea</taxon>
        <taxon>Multicrustacea</taxon>
        <taxon>Malacostraca</taxon>
        <taxon>Eumalacostraca</taxon>
        <taxon>Eucarida</taxon>
        <taxon>Decapoda</taxon>
        <taxon>Pleocyemata</taxon>
        <taxon>Anomura</taxon>
        <taxon>Galatheoidea</taxon>
        <taxon>Porcellanidae</taxon>
        <taxon>Petrolisthes</taxon>
    </lineage>
</organism>
<dbReference type="PANTHER" id="PTHR46888:SF1">
    <property type="entry name" value="RIBONUCLEASE H"/>
    <property type="match status" value="1"/>
</dbReference>
<dbReference type="PANTHER" id="PTHR46888">
    <property type="entry name" value="ZINC KNUCKLE DOMAINCONTAINING PROTEIN-RELATED"/>
    <property type="match status" value="1"/>
</dbReference>
<gene>
    <name evidence="2" type="ORF">Pcinc_034788</name>
</gene>
<reference evidence="2" key="1">
    <citation type="submission" date="2023-10" db="EMBL/GenBank/DDBJ databases">
        <title>Genome assemblies of two species of porcelain crab, Petrolisthes cinctipes and Petrolisthes manimaculis (Anomura: Porcellanidae).</title>
        <authorList>
            <person name="Angst P."/>
        </authorList>
    </citation>
    <scope>NUCLEOTIDE SEQUENCE</scope>
    <source>
        <strain evidence="2">PB745_01</strain>
        <tissue evidence="2">Gill</tissue>
    </source>
</reference>
<evidence type="ECO:0000313" key="2">
    <source>
        <dbReference type="EMBL" id="KAK3859065.1"/>
    </source>
</evidence>
<keyword evidence="3" id="KW-1185">Reference proteome</keyword>
<sequence>MDILEKLVNAGKEMELEGSALQAFVMDQQGFAREERQRDRERREFEVSQAEMELENAIRLKEMELELEKQRAVVNEKHREHELHMNTIRDKKSEVSSGDTSGFVARPKLPKFEESVDCINAYLERFERFASSVKWPKDEWVINLSSLLTSKALQAYISLTPDTAQNYDTIRKTILQCCRVFYTTLRNTVAT</sequence>
<accession>A0AAE1EPP5</accession>
<dbReference type="Proteomes" id="UP001286313">
    <property type="component" value="Unassembled WGS sequence"/>
</dbReference>